<dbReference type="InterPro" id="IPR017937">
    <property type="entry name" value="Thioredoxin_CS"/>
</dbReference>
<dbReference type="Gene3D" id="3.90.1720.30">
    <property type="entry name" value="PPPDE domains"/>
    <property type="match status" value="1"/>
</dbReference>
<evidence type="ECO:0000256" key="2">
    <source>
        <dbReference type="ARBA" id="ARBA00022670"/>
    </source>
</evidence>
<comment type="similarity">
    <text evidence="1">Belongs to the DeSI family.</text>
</comment>
<protein>
    <submittedName>
        <fullName evidence="8">DUF862-domain-containing protein</fullName>
    </submittedName>
</protein>
<evidence type="ECO:0000256" key="3">
    <source>
        <dbReference type="ARBA" id="ARBA00022801"/>
    </source>
</evidence>
<dbReference type="SMART" id="SM01179">
    <property type="entry name" value="DUF862"/>
    <property type="match status" value="1"/>
</dbReference>
<dbReference type="GO" id="GO:0006508">
    <property type="term" value="P:proteolysis"/>
    <property type="evidence" value="ECO:0007669"/>
    <property type="project" value="UniProtKB-KW"/>
</dbReference>
<dbReference type="OrthoDB" id="21221at2759"/>
<dbReference type="PROSITE" id="PS00194">
    <property type="entry name" value="THIOREDOXIN_1"/>
    <property type="match status" value="1"/>
</dbReference>
<proteinExistence type="inferred from homology"/>
<organism evidence="8 9">
    <name type="scientific">Neocallimastix californiae</name>
    <dbReference type="NCBI Taxonomy" id="1754190"/>
    <lineage>
        <taxon>Eukaryota</taxon>
        <taxon>Fungi</taxon>
        <taxon>Fungi incertae sedis</taxon>
        <taxon>Chytridiomycota</taxon>
        <taxon>Chytridiomycota incertae sedis</taxon>
        <taxon>Neocallimastigomycetes</taxon>
        <taxon>Neocallimastigales</taxon>
        <taxon>Neocallimastigaceae</taxon>
        <taxon>Neocallimastix</taxon>
    </lineage>
</organism>
<evidence type="ECO:0000259" key="6">
    <source>
        <dbReference type="PROSITE" id="PS51396"/>
    </source>
</evidence>
<feature type="domain" description="PUL" evidence="6">
    <location>
        <begin position="351"/>
        <end position="629"/>
    </location>
</feature>
<dbReference type="InterPro" id="IPR013766">
    <property type="entry name" value="Thioredoxin_domain"/>
</dbReference>
<dbReference type="PANTHER" id="PTHR12378:SF7">
    <property type="entry name" value="DESUMOYLATING ISOPEPTIDASE 1"/>
    <property type="match status" value="1"/>
</dbReference>
<evidence type="ECO:0000256" key="4">
    <source>
        <dbReference type="SAM" id="MobiDB-lite"/>
    </source>
</evidence>
<dbReference type="EMBL" id="MCOG01000224">
    <property type="protein sequence ID" value="ORY24246.1"/>
    <property type="molecule type" value="Genomic_DNA"/>
</dbReference>
<dbReference type="Pfam" id="PF00085">
    <property type="entry name" value="Thioredoxin"/>
    <property type="match status" value="1"/>
</dbReference>
<feature type="compositionally biased region" description="Polar residues" evidence="4">
    <location>
        <begin position="195"/>
        <end position="209"/>
    </location>
</feature>
<name>A0A1Y2AP28_9FUNG</name>
<dbReference type="Gene3D" id="3.40.30.10">
    <property type="entry name" value="Glutaredoxin"/>
    <property type="match status" value="1"/>
</dbReference>
<keyword evidence="2" id="KW-0645">Protease</keyword>
<dbReference type="InterPro" id="IPR042266">
    <property type="entry name" value="PPPDE_sf"/>
</dbReference>
<evidence type="ECO:0000313" key="9">
    <source>
        <dbReference type="Proteomes" id="UP000193920"/>
    </source>
</evidence>
<accession>A0A1Y2AP28</accession>
<dbReference type="PROSITE" id="PS51352">
    <property type="entry name" value="THIOREDOXIN_2"/>
    <property type="match status" value="1"/>
</dbReference>
<dbReference type="GO" id="GO:0070646">
    <property type="term" value="P:protein modification by small protein removal"/>
    <property type="evidence" value="ECO:0007669"/>
    <property type="project" value="TreeGrafter"/>
</dbReference>
<dbReference type="AlphaFoldDB" id="A0A1Y2AP28"/>
<evidence type="ECO:0000259" key="5">
    <source>
        <dbReference type="PROSITE" id="PS51352"/>
    </source>
</evidence>
<dbReference type="CDD" id="cd02947">
    <property type="entry name" value="TRX_family"/>
    <property type="match status" value="1"/>
</dbReference>
<keyword evidence="9" id="KW-1185">Reference proteome</keyword>
<feature type="domain" description="PPPDE" evidence="7">
    <location>
        <begin position="4"/>
        <end position="144"/>
    </location>
</feature>
<dbReference type="STRING" id="1754190.A0A1Y2AP28"/>
<feature type="domain" description="Thioredoxin" evidence="5">
    <location>
        <begin position="197"/>
        <end position="335"/>
    </location>
</feature>
<gene>
    <name evidence="8" type="ORF">LY90DRAFT_706624</name>
</gene>
<evidence type="ECO:0000256" key="1">
    <source>
        <dbReference type="ARBA" id="ARBA00008140"/>
    </source>
</evidence>
<dbReference type="Proteomes" id="UP000193920">
    <property type="component" value="Unassembled WGS sequence"/>
</dbReference>
<evidence type="ECO:0000313" key="8">
    <source>
        <dbReference type="EMBL" id="ORY24246.1"/>
    </source>
</evidence>
<dbReference type="GO" id="GO:0008233">
    <property type="term" value="F:peptidase activity"/>
    <property type="evidence" value="ECO:0007669"/>
    <property type="project" value="UniProtKB-KW"/>
</dbReference>
<dbReference type="Pfam" id="PF05903">
    <property type="entry name" value="Peptidase_C97"/>
    <property type="match status" value="1"/>
</dbReference>
<dbReference type="InterPro" id="IPR011989">
    <property type="entry name" value="ARM-like"/>
</dbReference>
<dbReference type="PROSITE" id="PS51858">
    <property type="entry name" value="PPPDE"/>
    <property type="match status" value="1"/>
</dbReference>
<dbReference type="Pfam" id="PF08324">
    <property type="entry name" value="PUL"/>
    <property type="match status" value="1"/>
</dbReference>
<sequence length="643" mass="73026">MASEKVTLYLYDLSRGLAKLYSRQLAGQQFDGIWHTSIVVYGTEYYYASGIQTSVPGQTHHGQPMQTFDMGETFIPKDIFLEFLREISSRYSETTYDLFENNCNNFSNEVCQFLTGKNIPEFITNLPREALNTPLGPLVRQFSQAIANQINSPESNGDTYGTIQNGIQSLNSIVNNPANNDLLVNFLGNIGKSTTTAMPEQSMPNPTEESSNSNNKFSLIRNISSLDQLNQTIINHSFVIIDFTMANCPPCRTIAPIFEKWLKEKTSQPSYKKASPVPNIVAVKIDIRQCDPLIPRYYGISATPTFAYIKNGKEVGRIVGANRNEIERKMNELINEAQNSKPCIKLNMQNKFIPLEHYTFDQIENFDDIITNLKTSLVNNNKLDQNEWDALMNLKYHINSNPDPNNVITDSCIDAIQKSIDLLDNNDVIPLLEILKKLYLNNKVKEILVSKKDISLLKLIYKFKDCTDIEIQSLLLKILCNWCNDLYAVGYIISEIQYNNETAKEIFINFLSNSLLSENNEIVSYGLKLLNNFSLFKQYINNDDEERDINIVSAIVQVLQNENIINTSVLSVLSSLYLIIFESQQSSVIDLLEVFEIKDIIGNLVKSFENVISTTEDSSIKIKNELLRDLGNRVIAMIDNIEN</sequence>
<dbReference type="InterPro" id="IPR008580">
    <property type="entry name" value="PPPDE_dom"/>
</dbReference>
<comment type="caution">
    <text evidence="8">The sequence shown here is derived from an EMBL/GenBank/DDBJ whole genome shotgun (WGS) entry which is preliminary data.</text>
</comment>
<dbReference type="PANTHER" id="PTHR12378">
    <property type="entry name" value="DESUMOYLATING ISOPEPTIDASE"/>
    <property type="match status" value="1"/>
</dbReference>
<dbReference type="PROSITE" id="PS51396">
    <property type="entry name" value="PUL"/>
    <property type="match status" value="1"/>
</dbReference>
<keyword evidence="3" id="KW-0378">Hydrolase</keyword>
<reference evidence="8 9" key="1">
    <citation type="submission" date="2016-08" db="EMBL/GenBank/DDBJ databases">
        <title>A Parts List for Fungal Cellulosomes Revealed by Comparative Genomics.</title>
        <authorList>
            <consortium name="DOE Joint Genome Institute"/>
            <person name="Haitjema C.H."/>
            <person name="Gilmore S.P."/>
            <person name="Henske J.K."/>
            <person name="Solomon K.V."/>
            <person name="De Groot R."/>
            <person name="Kuo A."/>
            <person name="Mondo S.J."/>
            <person name="Salamov A.A."/>
            <person name="Labutti K."/>
            <person name="Zhao Z."/>
            <person name="Chiniquy J."/>
            <person name="Barry K."/>
            <person name="Brewer H.M."/>
            <person name="Purvine S.O."/>
            <person name="Wright A.T."/>
            <person name="Boxma B."/>
            <person name="Van Alen T."/>
            <person name="Hackstein J.H."/>
            <person name="Baker S.E."/>
            <person name="Grigoriev I.V."/>
            <person name="O'Malley M.A."/>
        </authorList>
    </citation>
    <scope>NUCLEOTIDE SEQUENCE [LARGE SCALE GENOMIC DNA]</scope>
    <source>
        <strain evidence="8 9">G1</strain>
    </source>
</reference>
<evidence type="ECO:0000259" key="7">
    <source>
        <dbReference type="PROSITE" id="PS51858"/>
    </source>
</evidence>
<dbReference type="Gene3D" id="1.25.10.10">
    <property type="entry name" value="Leucine-rich Repeat Variant"/>
    <property type="match status" value="1"/>
</dbReference>
<dbReference type="InterPro" id="IPR036249">
    <property type="entry name" value="Thioredoxin-like_sf"/>
</dbReference>
<feature type="region of interest" description="Disordered" evidence="4">
    <location>
        <begin position="195"/>
        <end position="214"/>
    </location>
</feature>
<dbReference type="InterPro" id="IPR013535">
    <property type="entry name" value="PUL_dom"/>
</dbReference>
<dbReference type="SUPFAM" id="SSF52833">
    <property type="entry name" value="Thioredoxin-like"/>
    <property type="match status" value="1"/>
</dbReference>